<evidence type="ECO:0000256" key="1">
    <source>
        <dbReference type="SAM" id="MobiDB-lite"/>
    </source>
</evidence>
<dbReference type="AlphaFoldDB" id="A0AAW0AVM7"/>
<gene>
    <name evidence="3" type="ORF">VNI00_018689</name>
</gene>
<sequence>MELASFFLRVLHKGMIDFPSSEAEMQKLLTSDRESQTPSDEDQTSSEDSSKQTVKLNYKPARYRGPFYAAMMISPLMLLSGRNLLNSDLNRANLVQLWLHLGNERPTELQDVERALWFELNAMAVEGKSAEHALEAFLKTAECLRPQLDWSGEAAMFFDRRCGEEPATDRVHADGLKALVGYMGGELEKKSRPLPDTEDADHGAFDIVASGHIDVEPESNSPGVLGSSKDPGAAVECTNGQSPLASCYTSPSRHTSPSRLPSPSRPASPSPPRHTSPSRTSPPRLSSPSAELHTPHEDDMVVDEEEPRYNGNTTEVHPERQKAFDDISTNQSSLPATQTGVQDSSEGLLPLDEVVMGVGVDQQDDSDNNTISVPLEVQPDANESVVVTEQKTDQVTEIAATESETVREEKGANNEEPTNEKQTIEPGKDKESEVKVKVKEVEGRKKKRKDEGKKAVTDNKNKHVEENKKKDTDNKKRKKKKKDEGKKVDLGHDTDTDDVERDQTVNSDALDGKPLIKKEELLTPEQVRTRVVEMQCLDFQILDHPPVLWDKGPKKANFLEEFHALVLQSRQTSGSSMQTVFGQAPDEVQTTQDPPTNQVMLGLLASPVRGTYLSPIAHMLVDTFKSFNAAEAQALFRFYPMALAKGNPHGKNVEELLRSFGNIFVQRTVHDLSLVATAKNDPNKVHCCASLWEVYSHARDDPHGVKSVNILDLPSSGIERTRPTSLCTDDQAYMHLFDPNGPHRKQTKLYIHDTHWGLVATGHTFHGAHWDACGFATEIGVVIGCKIVHILTPPNEDYTACASLEFSRGLDSSGANTVGWEVTEIVLKDGDSIVMPPMTVHYVSTIGFTLCFGSHFYCASTIRKTCWTLLHLVHADNFTNTSHPCHRTMLCRMLTYWYDIVVNHSEWYLQQCQRSSTIRDLPNLLTFTGVMDFLSLLNIIDFGSVLWRERWLPLLEDEDKYSEDDVERFAIASQHGQQIITWFKENLAIRRQNCVEEWKLDDTCCIDGIRESLLVQQACALVRQAKRSKPSAKDVEAALLSHLNATQPELGHTVKKALLSKSPFHLPHGFIFNPTHADSYSWQYEFPDDNGDAYFDVYSPNLKLQIPTDEPFHCIVEARKSRQRRGLTPRQATSDISKYDLDSRKRKSDLSESDIESETEDLTWPHKRTRRALSSNGEEC</sequence>
<accession>A0AAW0AVM7</accession>
<feature type="compositionally biased region" description="Low complexity" evidence="1">
    <location>
        <begin position="275"/>
        <end position="290"/>
    </location>
</feature>
<feature type="region of interest" description="Disordered" evidence="1">
    <location>
        <begin position="380"/>
        <end position="507"/>
    </location>
</feature>
<feature type="compositionally biased region" description="Pro residues" evidence="1">
    <location>
        <begin position="263"/>
        <end position="274"/>
    </location>
</feature>
<name>A0AAW0AVM7_9AGAR</name>
<keyword evidence="4" id="KW-1185">Reference proteome</keyword>
<dbReference type="Proteomes" id="UP001383192">
    <property type="component" value="Unassembled WGS sequence"/>
</dbReference>
<feature type="compositionally biased region" description="Polar residues" evidence="1">
    <location>
        <begin position="238"/>
        <end position="248"/>
    </location>
</feature>
<feature type="region of interest" description="Disordered" evidence="1">
    <location>
        <begin position="1120"/>
        <end position="1163"/>
    </location>
</feature>
<feature type="region of interest" description="Disordered" evidence="1">
    <location>
        <begin position="214"/>
        <end position="345"/>
    </location>
</feature>
<feature type="region of interest" description="Disordered" evidence="1">
    <location>
        <begin position="26"/>
        <end position="54"/>
    </location>
</feature>
<feature type="compositionally biased region" description="Polar residues" evidence="1">
    <location>
        <begin position="327"/>
        <end position="345"/>
    </location>
</feature>
<feature type="compositionally biased region" description="Basic and acidic residues" evidence="1">
    <location>
        <begin position="404"/>
        <end position="474"/>
    </location>
</feature>
<evidence type="ECO:0000259" key="2">
    <source>
        <dbReference type="PROSITE" id="PS51184"/>
    </source>
</evidence>
<dbReference type="InterPro" id="IPR003347">
    <property type="entry name" value="JmjC_dom"/>
</dbReference>
<feature type="domain" description="JmjC" evidence="2">
    <location>
        <begin position="727"/>
        <end position="873"/>
    </location>
</feature>
<reference evidence="3 4" key="1">
    <citation type="submission" date="2024-01" db="EMBL/GenBank/DDBJ databases">
        <title>A draft genome for a cacao thread blight-causing isolate of Paramarasmius palmivorus.</title>
        <authorList>
            <person name="Baruah I.K."/>
            <person name="Bukari Y."/>
            <person name="Amoako-Attah I."/>
            <person name="Meinhardt L.W."/>
            <person name="Bailey B.A."/>
            <person name="Cohen S.P."/>
        </authorList>
    </citation>
    <scope>NUCLEOTIDE SEQUENCE [LARGE SCALE GENOMIC DNA]</scope>
    <source>
        <strain evidence="3 4">GH-12</strain>
    </source>
</reference>
<feature type="compositionally biased region" description="Basic and acidic residues" evidence="1">
    <location>
        <begin position="482"/>
        <end position="494"/>
    </location>
</feature>
<dbReference type="EMBL" id="JAYKXP010000259">
    <property type="protein sequence ID" value="KAK7017097.1"/>
    <property type="molecule type" value="Genomic_DNA"/>
</dbReference>
<feature type="compositionally biased region" description="Polar residues" evidence="1">
    <location>
        <begin position="385"/>
        <end position="395"/>
    </location>
</feature>
<protein>
    <recommendedName>
        <fullName evidence="2">JmjC domain-containing protein</fullName>
    </recommendedName>
</protein>
<evidence type="ECO:0000313" key="4">
    <source>
        <dbReference type="Proteomes" id="UP001383192"/>
    </source>
</evidence>
<organism evidence="3 4">
    <name type="scientific">Paramarasmius palmivorus</name>
    <dbReference type="NCBI Taxonomy" id="297713"/>
    <lineage>
        <taxon>Eukaryota</taxon>
        <taxon>Fungi</taxon>
        <taxon>Dikarya</taxon>
        <taxon>Basidiomycota</taxon>
        <taxon>Agaricomycotina</taxon>
        <taxon>Agaricomycetes</taxon>
        <taxon>Agaricomycetidae</taxon>
        <taxon>Agaricales</taxon>
        <taxon>Marasmiineae</taxon>
        <taxon>Marasmiaceae</taxon>
        <taxon>Paramarasmius</taxon>
    </lineage>
</organism>
<comment type="caution">
    <text evidence="3">The sequence shown here is derived from an EMBL/GenBank/DDBJ whole genome shotgun (WGS) entry which is preliminary data.</text>
</comment>
<dbReference type="PROSITE" id="PS51184">
    <property type="entry name" value="JMJC"/>
    <property type="match status" value="1"/>
</dbReference>
<feature type="compositionally biased region" description="Low complexity" evidence="1">
    <location>
        <begin position="249"/>
        <end position="262"/>
    </location>
</feature>
<dbReference type="SUPFAM" id="SSF51197">
    <property type="entry name" value="Clavaminate synthase-like"/>
    <property type="match status" value="1"/>
</dbReference>
<proteinExistence type="predicted"/>
<feature type="compositionally biased region" description="Acidic residues" evidence="1">
    <location>
        <begin position="1151"/>
        <end position="1161"/>
    </location>
</feature>
<feature type="compositionally biased region" description="Basic and acidic residues" evidence="1">
    <location>
        <begin position="316"/>
        <end position="325"/>
    </location>
</feature>
<evidence type="ECO:0000313" key="3">
    <source>
        <dbReference type="EMBL" id="KAK7017097.1"/>
    </source>
</evidence>